<dbReference type="FunFam" id="2.60.120.290:FF:000013">
    <property type="entry name" value="Membrane frizzled-related protein"/>
    <property type="match status" value="1"/>
</dbReference>
<dbReference type="SUPFAM" id="SSF57424">
    <property type="entry name" value="LDL receptor-like module"/>
    <property type="match status" value="1"/>
</dbReference>
<evidence type="ECO:0000259" key="6">
    <source>
        <dbReference type="PROSITE" id="PS01180"/>
    </source>
</evidence>
<feature type="domain" description="CUB" evidence="6">
    <location>
        <begin position="239"/>
        <end position="354"/>
    </location>
</feature>
<reference evidence="7" key="1">
    <citation type="submission" date="2021-10" db="EMBL/GenBank/DDBJ databases">
        <title>Tropical sea cucumber genome reveals ecological adaptation and Cuvierian tubules defense mechanism.</title>
        <authorList>
            <person name="Chen T."/>
        </authorList>
    </citation>
    <scope>NUCLEOTIDE SEQUENCE</scope>
    <source>
        <strain evidence="7">Nanhai2018</strain>
        <tissue evidence="7">Muscle</tissue>
    </source>
</reference>
<feature type="transmembrane region" description="Helical" evidence="5">
    <location>
        <begin position="403"/>
        <end position="427"/>
    </location>
</feature>
<evidence type="ECO:0000313" key="7">
    <source>
        <dbReference type="EMBL" id="KAJ8024249.1"/>
    </source>
</evidence>
<keyword evidence="8" id="KW-1185">Reference proteome</keyword>
<feature type="domain" description="CUB" evidence="6">
    <location>
        <begin position="104"/>
        <end position="219"/>
    </location>
</feature>
<keyword evidence="5" id="KW-0472">Membrane</keyword>
<evidence type="ECO:0000256" key="4">
    <source>
        <dbReference type="SAM" id="MobiDB-lite"/>
    </source>
</evidence>
<dbReference type="OrthoDB" id="291007at2759"/>
<keyword evidence="5" id="KW-0812">Transmembrane</keyword>
<feature type="compositionally biased region" description="Low complexity" evidence="4">
    <location>
        <begin position="458"/>
        <end position="469"/>
    </location>
</feature>
<dbReference type="InterPro" id="IPR023415">
    <property type="entry name" value="LDLR_class-A_CS"/>
</dbReference>
<comment type="caution">
    <text evidence="7">The sequence shown here is derived from an EMBL/GenBank/DDBJ whole genome shotgun (WGS) entry which is preliminary data.</text>
</comment>
<gene>
    <name evidence="7" type="ORF">HOLleu_36930</name>
</gene>
<dbReference type="Proteomes" id="UP001152320">
    <property type="component" value="Chromosome 19"/>
</dbReference>
<feature type="disulfide bond" evidence="3">
    <location>
        <begin position="361"/>
        <end position="373"/>
    </location>
</feature>
<dbReference type="EMBL" id="JAIZAY010000019">
    <property type="protein sequence ID" value="KAJ8024249.1"/>
    <property type="molecule type" value="Genomic_DNA"/>
</dbReference>
<dbReference type="Pfam" id="PF00057">
    <property type="entry name" value="Ldl_recept_a"/>
    <property type="match status" value="1"/>
</dbReference>
<comment type="caution">
    <text evidence="3">Lacks conserved residue(s) required for the propagation of feature annotation.</text>
</comment>
<dbReference type="InterPro" id="IPR002172">
    <property type="entry name" value="LDrepeatLR_classA_rpt"/>
</dbReference>
<dbReference type="PROSITE" id="PS50068">
    <property type="entry name" value="LDLRA_2"/>
    <property type="match status" value="1"/>
</dbReference>
<dbReference type="Gene3D" id="4.10.400.10">
    <property type="entry name" value="Low-density Lipoprotein Receptor"/>
    <property type="match status" value="1"/>
</dbReference>
<dbReference type="CDD" id="cd00112">
    <property type="entry name" value="LDLa"/>
    <property type="match status" value="1"/>
</dbReference>
<accession>A0A9Q0YKZ5</accession>
<proteinExistence type="predicted"/>
<dbReference type="InterPro" id="IPR000859">
    <property type="entry name" value="CUB_dom"/>
</dbReference>
<keyword evidence="1" id="KW-0677">Repeat</keyword>
<evidence type="ECO:0000313" key="8">
    <source>
        <dbReference type="Proteomes" id="UP001152320"/>
    </source>
</evidence>
<dbReference type="Gene3D" id="2.60.120.290">
    <property type="entry name" value="Spermadhesin, CUB domain"/>
    <property type="match status" value="3"/>
</dbReference>
<dbReference type="PANTHER" id="PTHR24251:SF37">
    <property type="entry name" value="CUB DOMAIN-CONTAINING PROTEIN"/>
    <property type="match status" value="1"/>
</dbReference>
<dbReference type="PANTHER" id="PTHR24251">
    <property type="entry name" value="OVOCHYMASE-RELATED"/>
    <property type="match status" value="1"/>
</dbReference>
<feature type="disulfide bond" evidence="3">
    <location>
        <begin position="368"/>
        <end position="386"/>
    </location>
</feature>
<keyword evidence="5" id="KW-1133">Transmembrane helix</keyword>
<dbReference type="SMART" id="SM00192">
    <property type="entry name" value="LDLa"/>
    <property type="match status" value="1"/>
</dbReference>
<feature type="region of interest" description="Disordered" evidence="4">
    <location>
        <begin position="458"/>
        <end position="529"/>
    </location>
</feature>
<evidence type="ECO:0000256" key="1">
    <source>
        <dbReference type="ARBA" id="ARBA00022737"/>
    </source>
</evidence>
<sequence length="529" mass="57400">MHFHLPVDHRLRIEIQSFDIERGNNRGNCIYDYVEIYDGTSSQAPLFGRWCGQSSPPVIISSNSRLFMLFVSDGSVQESGFSATITMVDNTHVEDVATPDPNTCYKALDGETGLFSSPGYPEKYINHLDCVYVITTNEESTLQMRFLSFDVEPSVNCVYDYVEVRDGSTTVAPVLGRYCGGAGNGPPDIIESEGSSLYILFHTDYSERFTGFNAEYIISSIGFPSIGSDGDSNSGITVCDGTIVTTAKSGVIVSHDVELSNSYLTQQTCHVIISGDRPDEKVYINVVQNDLSPPDGECGEYGDYLEIDTEPVTKLCERDRGHFTTDTSQASIRFTSDEVSNGNHNGFKIIYAIFYEDQYGCDEGYFMCSNDRCILQELACDGYNHCDDNSDELGGACSEGIGAVWVLIVLAILASSCCFCCCFGLLVKVTTKSPSQSGNRNGTAVVFANIDPPPYSVSANTPTATSSSNYGVPPAPSNIYSSKGNNNHATPPPVVQASSTETPITALGTDVFSQPPNNRLPPLQKQPKP</sequence>
<dbReference type="SUPFAM" id="SSF49854">
    <property type="entry name" value="Spermadhesin, CUB domain"/>
    <property type="match status" value="3"/>
</dbReference>
<dbReference type="Pfam" id="PF00431">
    <property type="entry name" value="CUB"/>
    <property type="match status" value="2"/>
</dbReference>
<feature type="compositionally biased region" description="Polar residues" evidence="4">
    <location>
        <begin position="478"/>
        <end position="489"/>
    </location>
</feature>
<dbReference type="PROSITE" id="PS01180">
    <property type="entry name" value="CUB"/>
    <property type="match status" value="3"/>
</dbReference>
<evidence type="ECO:0000256" key="5">
    <source>
        <dbReference type="SAM" id="Phobius"/>
    </source>
</evidence>
<organism evidence="7 8">
    <name type="scientific">Holothuria leucospilota</name>
    <name type="common">Black long sea cucumber</name>
    <name type="synonym">Mertensiothuria leucospilota</name>
    <dbReference type="NCBI Taxonomy" id="206669"/>
    <lineage>
        <taxon>Eukaryota</taxon>
        <taxon>Metazoa</taxon>
        <taxon>Echinodermata</taxon>
        <taxon>Eleutherozoa</taxon>
        <taxon>Echinozoa</taxon>
        <taxon>Holothuroidea</taxon>
        <taxon>Aspidochirotacea</taxon>
        <taxon>Aspidochirotida</taxon>
        <taxon>Holothuriidae</taxon>
        <taxon>Holothuria</taxon>
    </lineage>
</organism>
<keyword evidence="2 3" id="KW-1015">Disulfide bond</keyword>
<evidence type="ECO:0000256" key="2">
    <source>
        <dbReference type="ARBA" id="ARBA00023157"/>
    </source>
</evidence>
<dbReference type="InterPro" id="IPR036055">
    <property type="entry name" value="LDL_receptor-like_sf"/>
</dbReference>
<dbReference type="SMART" id="SM00042">
    <property type="entry name" value="CUB"/>
    <property type="match status" value="3"/>
</dbReference>
<dbReference type="AlphaFoldDB" id="A0A9Q0YKZ5"/>
<dbReference type="InterPro" id="IPR035914">
    <property type="entry name" value="Sperma_CUB_dom_sf"/>
</dbReference>
<dbReference type="CDD" id="cd00041">
    <property type="entry name" value="CUB"/>
    <property type="match status" value="2"/>
</dbReference>
<protein>
    <submittedName>
        <fullName evidence="7">Bone morphogenetic protein 1</fullName>
    </submittedName>
</protein>
<dbReference type="PROSITE" id="PS01209">
    <property type="entry name" value="LDLRA_1"/>
    <property type="match status" value="1"/>
</dbReference>
<feature type="domain" description="CUB" evidence="6">
    <location>
        <begin position="1"/>
        <end position="88"/>
    </location>
</feature>
<name>A0A9Q0YKZ5_HOLLE</name>
<evidence type="ECO:0000256" key="3">
    <source>
        <dbReference type="PROSITE-ProRule" id="PRU00124"/>
    </source>
</evidence>